<evidence type="ECO:0000256" key="12">
    <source>
        <dbReference type="RuleBase" id="RU004057"/>
    </source>
</evidence>
<keyword evidence="5" id="KW-1003">Cell membrane</keyword>
<dbReference type="NCBIfam" id="TIGR02797">
    <property type="entry name" value="exbB"/>
    <property type="match status" value="1"/>
</dbReference>
<name>A0A679JDJ4_9HYPH</name>
<dbReference type="PANTHER" id="PTHR30625">
    <property type="entry name" value="PROTEIN TOLQ"/>
    <property type="match status" value="1"/>
</dbReference>
<keyword evidence="7 13" id="KW-0812">Transmembrane</keyword>
<accession>A0A679JDJ4</accession>
<keyword evidence="10 13" id="KW-0472">Membrane</keyword>
<gene>
    <name evidence="15" type="primary">exbB_1</name>
    <name evidence="15" type="ORF">MBLL_00806</name>
</gene>
<keyword evidence="4 12" id="KW-0813">Transport</keyword>
<evidence type="ECO:0000256" key="5">
    <source>
        <dbReference type="ARBA" id="ARBA00022475"/>
    </source>
</evidence>
<dbReference type="EMBL" id="LR743510">
    <property type="protein sequence ID" value="CAA2137744.1"/>
    <property type="molecule type" value="Genomic_DNA"/>
</dbReference>
<evidence type="ECO:0000256" key="3">
    <source>
        <dbReference type="ARBA" id="ARBA00022093"/>
    </source>
</evidence>
<evidence type="ECO:0000256" key="6">
    <source>
        <dbReference type="ARBA" id="ARBA00022519"/>
    </source>
</evidence>
<feature type="transmembrane region" description="Helical" evidence="13">
    <location>
        <begin position="6"/>
        <end position="25"/>
    </location>
</feature>
<evidence type="ECO:0000256" key="11">
    <source>
        <dbReference type="ARBA" id="ARBA00024816"/>
    </source>
</evidence>
<keyword evidence="15" id="KW-0614">Plasmid</keyword>
<evidence type="ECO:0000259" key="14">
    <source>
        <dbReference type="Pfam" id="PF01618"/>
    </source>
</evidence>
<evidence type="ECO:0000256" key="8">
    <source>
        <dbReference type="ARBA" id="ARBA00022927"/>
    </source>
</evidence>
<dbReference type="PANTHER" id="PTHR30625:SF16">
    <property type="entry name" value="BIOPOLYMER TRANSPORT PROTEIN EXBB"/>
    <property type="match status" value="1"/>
</dbReference>
<protein>
    <recommendedName>
        <fullName evidence="3">Biopolymer transport protein ExbB</fullName>
    </recommendedName>
</protein>
<feature type="transmembrane region" description="Helical" evidence="13">
    <location>
        <begin position="100"/>
        <end position="126"/>
    </location>
</feature>
<proteinExistence type="inferred from homology"/>
<evidence type="ECO:0000256" key="10">
    <source>
        <dbReference type="ARBA" id="ARBA00023136"/>
    </source>
</evidence>
<evidence type="ECO:0000256" key="13">
    <source>
        <dbReference type="SAM" id="Phobius"/>
    </source>
</evidence>
<comment type="similarity">
    <text evidence="12">Belongs to the exbB/tolQ family.</text>
</comment>
<dbReference type="InterPro" id="IPR014164">
    <property type="entry name" value="TonB_ExbB_1"/>
</dbReference>
<evidence type="ECO:0000256" key="9">
    <source>
        <dbReference type="ARBA" id="ARBA00022989"/>
    </source>
</evidence>
<dbReference type="GO" id="GO:0022857">
    <property type="term" value="F:transmembrane transporter activity"/>
    <property type="evidence" value="ECO:0007669"/>
    <property type="project" value="InterPro"/>
</dbReference>
<evidence type="ECO:0000313" key="15">
    <source>
        <dbReference type="EMBL" id="CAA2137744.1"/>
    </source>
</evidence>
<evidence type="ECO:0000256" key="4">
    <source>
        <dbReference type="ARBA" id="ARBA00022448"/>
    </source>
</evidence>
<comment type="function">
    <text evidence="11">Involved in the TonB-dependent energy-dependent transport of various receptor-bound substrates. Protects ExbD from proteolytic degradation and functionally stabilizes TonB.</text>
</comment>
<dbReference type="GO" id="GO:0005886">
    <property type="term" value="C:plasma membrane"/>
    <property type="evidence" value="ECO:0007669"/>
    <property type="project" value="UniProtKB-SubCell"/>
</dbReference>
<geneLocation type="plasmid" evidence="15">
    <name>1</name>
</geneLocation>
<dbReference type="Pfam" id="PF01618">
    <property type="entry name" value="MotA_ExbB"/>
    <property type="match status" value="1"/>
</dbReference>
<keyword evidence="8 12" id="KW-0653">Protein transport</keyword>
<dbReference type="InterPro" id="IPR050790">
    <property type="entry name" value="ExbB/TolQ_transport"/>
</dbReference>
<keyword evidence="9 13" id="KW-1133">Transmembrane helix</keyword>
<comment type="subcellular location">
    <subcellularLocation>
        <location evidence="1">Cell inner membrane</location>
        <topology evidence="1">Multi-pass membrane protein</topology>
    </subcellularLocation>
    <subcellularLocation>
        <location evidence="12">Membrane</location>
        <topology evidence="12">Multi-pass membrane protein</topology>
    </subcellularLocation>
</comment>
<comment type="subunit">
    <text evidence="2">The accessory proteins ExbB and ExbD seem to form a complex with TonB.</text>
</comment>
<feature type="domain" description="MotA/TolQ/ExbB proton channel" evidence="14">
    <location>
        <begin position="77"/>
        <end position="172"/>
    </location>
</feature>
<dbReference type="GO" id="GO:0017038">
    <property type="term" value="P:protein import"/>
    <property type="evidence" value="ECO:0007669"/>
    <property type="project" value="TreeGrafter"/>
</dbReference>
<feature type="transmembrane region" description="Helical" evidence="13">
    <location>
        <begin position="146"/>
        <end position="167"/>
    </location>
</feature>
<evidence type="ECO:0000256" key="7">
    <source>
        <dbReference type="ARBA" id="ARBA00022692"/>
    </source>
</evidence>
<reference evidence="15" key="1">
    <citation type="submission" date="2019-12" db="EMBL/GenBank/DDBJ databases">
        <authorList>
            <person name="Cremers G."/>
        </authorList>
    </citation>
    <scope>NUCLEOTIDE SEQUENCE</scope>
    <source>
        <strain evidence="15">Mbul2</strain>
        <plasmid evidence="15">1</plasmid>
    </source>
</reference>
<sequence>MIVLAAASVVTWIILFARGAIFLLAKRRISLAIGTLRAAHGLADASMLVKNGVAARLLLETNEEVSKSQGLPSDGIKERALMALQRVEARAARRMASGTGVLATIGSIGPFVGLLGTVWGIMSSFIGIADSNTTSLAVVAPGIAEALLATGVGLAAAIPAVVIYNALARSITGYRAMLADAVALIMIHLSRDLDRRATIGGGANPTLNLAAE</sequence>
<keyword evidence="6" id="KW-0997">Cell inner membrane</keyword>
<dbReference type="AlphaFoldDB" id="A0A679JDJ4"/>
<evidence type="ECO:0000256" key="1">
    <source>
        <dbReference type="ARBA" id="ARBA00004429"/>
    </source>
</evidence>
<dbReference type="InterPro" id="IPR002898">
    <property type="entry name" value="MotA_ExbB_proton_chnl"/>
</dbReference>
<evidence type="ECO:0000256" key="2">
    <source>
        <dbReference type="ARBA" id="ARBA00011471"/>
    </source>
</evidence>
<organism evidence="15">
    <name type="scientific">Methylobacterium bullatum</name>
    <dbReference type="NCBI Taxonomy" id="570505"/>
    <lineage>
        <taxon>Bacteria</taxon>
        <taxon>Pseudomonadati</taxon>
        <taxon>Pseudomonadota</taxon>
        <taxon>Alphaproteobacteria</taxon>
        <taxon>Hyphomicrobiales</taxon>
        <taxon>Methylobacteriaceae</taxon>
        <taxon>Methylobacterium</taxon>
    </lineage>
</organism>